<keyword evidence="2" id="KW-0732">Signal</keyword>
<name>A0A8J3QL46_9ACTN</name>
<protein>
    <submittedName>
        <fullName evidence="3">Uncharacterized protein</fullName>
    </submittedName>
</protein>
<feature type="region of interest" description="Disordered" evidence="1">
    <location>
        <begin position="125"/>
        <end position="148"/>
    </location>
</feature>
<keyword evidence="4" id="KW-1185">Reference proteome</keyword>
<evidence type="ECO:0000256" key="1">
    <source>
        <dbReference type="SAM" id="MobiDB-lite"/>
    </source>
</evidence>
<sequence length="148" mass="16319">MRKLTLLLPFVLLMTTAAECGTNRTGSQRPVHCEVLVDGPKKAEDRDIIVGNVRFNCDKPGAEPLTLKIKLDKKDGDQWHTATNKTFTIRGLDTNAGAFEHQSRTVELKCGSGVFRTVVDWTRDSRGASESDTETSGVVKDPCASFRH</sequence>
<feature type="signal peptide" evidence="2">
    <location>
        <begin position="1"/>
        <end position="20"/>
    </location>
</feature>
<feature type="chain" id="PRO_5039587677" evidence="2">
    <location>
        <begin position="21"/>
        <end position="148"/>
    </location>
</feature>
<reference evidence="3" key="1">
    <citation type="submission" date="2021-01" db="EMBL/GenBank/DDBJ databases">
        <title>Whole genome shotgun sequence of Rhizocola hellebori NBRC 109834.</title>
        <authorList>
            <person name="Komaki H."/>
            <person name="Tamura T."/>
        </authorList>
    </citation>
    <scope>NUCLEOTIDE SEQUENCE</scope>
    <source>
        <strain evidence="3">NBRC 109834</strain>
    </source>
</reference>
<dbReference type="RefSeq" id="WP_203915128.1">
    <property type="nucleotide sequence ID" value="NZ_BONY01000132.1"/>
</dbReference>
<proteinExistence type="predicted"/>
<gene>
    <name evidence="3" type="ORF">Rhe02_94750</name>
</gene>
<comment type="caution">
    <text evidence="3">The sequence shown here is derived from an EMBL/GenBank/DDBJ whole genome shotgun (WGS) entry which is preliminary data.</text>
</comment>
<dbReference type="AlphaFoldDB" id="A0A8J3QL46"/>
<evidence type="ECO:0000313" key="4">
    <source>
        <dbReference type="Proteomes" id="UP000612899"/>
    </source>
</evidence>
<dbReference type="Proteomes" id="UP000612899">
    <property type="component" value="Unassembled WGS sequence"/>
</dbReference>
<dbReference type="EMBL" id="BONY01000132">
    <property type="protein sequence ID" value="GIH11408.1"/>
    <property type="molecule type" value="Genomic_DNA"/>
</dbReference>
<organism evidence="3 4">
    <name type="scientific">Rhizocola hellebori</name>
    <dbReference type="NCBI Taxonomy" id="1392758"/>
    <lineage>
        <taxon>Bacteria</taxon>
        <taxon>Bacillati</taxon>
        <taxon>Actinomycetota</taxon>
        <taxon>Actinomycetes</taxon>
        <taxon>Micromonosporales</taxon>
        <taxon>Micromonosporaceae</taxon>
        <taxon>Rhizocola</taxon>
    </lineage>
</organism>
<accession>A0A8J3QL46</accession>
<evidence type="ECO:0000313" key="3">
    <source>
        <dbReference type="EMBL" id="GIH11408.1"/>
    </source>
</evidence>
<evidence type="ECO:0000256" key="2">
    <source>
        <dbReference type="SAM" id="SignalP"/>
    </source>
</evidence>